<dbReference type="RefSeq" id="WP_407280871.1">
    <property type="nucleotide sequence ID" value="NZ_CP141259.1"/>
</dbReference>
<proteinExistence type="predicted"/>
<evidence type="ECO:0000313" key="1">
    <source>
        <dbReference type="EMBL" id="WRL48707.1"/>
    </source>
</evidence>
<dbReference type="EMBL" id="CP141259">
    <property type="protein sequence ID" value="WRL48707.1"/>
    <property type="molecule type" value="Genomic_DNA"/>
</dbReference>
<protein>
    <submittedName>
        <fullName evidence="1">Uncharacterized protein</fullName>
    </submittedName>
</protein>
<organism evidence="1 2">
    <name type="scientific">Aromatoleum evansii</name>
    <name type="common">Azoarcus evansii</name>
    <dbReference type="NCBI Taxonomy" id="59406"/>
    <lineage>
        <taxon>Bacteria</taxon>
        <taxon>Pseudomonadati</taxon>
        <taxon>Pseudomonadota</taxon>
        <taxon>Betaproteobacteria</taxon>
        <taxon>Rhodocyclales</taxon>
        <taxon>Rhodocyclaceae</taxon>
        <taxon>Aromatoleum</taxon>
    </lineage>
</organism>
<reference evidence="1 2" key="1">
    <citation type="submission" date="2023-12" db="EMBL/GenBank/DDBJ databases">
        <title>A. evansii MAY27, complete genome.</title>
        <authorList>
            <person name="Wang Y."/>
        </authorList>
    </citation>
    <scope>NUCLEOTIDE SEQUENCE [LARGE SCALE GENOMIC DNA]</scope>
    <source>
        <strain evidence="1 2">MAY27</strain>
    </source>
</reference>
<name>A0ABM6RAZ7_AROEV</name>
<evidence type="ECO:0000313" key="2">
    <source>
        <dbReference type="Proteomes" id="UP001626593"/>
    </source>
</evidence>
<sequence>MNVRELFEILASLPPVARVVVDDFEGVFDDVAFAKAVAIRGNANQDAHYYGPRLADDLQPSETAACIGAACTRGARLTVADMEADKARGIW</sequence>
<dbReference type="Proteomes" id="UP001626593">
    <property type="component" value="Chromosome"/>
</dbReference>
<accession>A0ABM6RAZ7</accession>
<gene>
    <name evidence="1" type="ORF">U5817_11840</name>
</gene>
<keyword evidence="2" id="KW-1185">Reference proteome</keyword>